<evidence type="ECO:0000259" key="8">
    <source>
        <dbReference type="Pfam" id="PF02687"/>
    </source>
</evidence>
<feature type="transmembrane region" description="Helical" evidence="7">
    <location>
        <begin position="15"/>
        <end position="38"/>
    </location>
</feature>
<dbReference type="InterPro" id="IPR003838">
    <property type="entry name" value="ABC3_permease_C"/>
</dbReference>
<keyword evidence="4 7" id="KW-1133">Transmembrane helix</keyword>
<organism evidence="9 10">
    <name type="scientific">Clostridium amylolyticum</name>
    <dbReference type="NCBI Taxonomy" id="1121298"/>
    <lineage>
        <taxon>Bacteria</taxon>
        <taxon>Bacillati</taxon>
        <taxon>Bacillota</taxon>
        <taxon>Clostridia</taxon>
        <taxon>Eubacteriales</taxon>
        <taxon>Clostridiaceae</taxon>
        <taxon>Clostridium</taxon>
    </lineage>
</organism>
<keyword evidence="10" id="KW-1185">Reference proteome</keyword>
<sequence>MKDRFLFFDFKRSKLLNVLIIIQIALWLFYVAALVSLIKFDDSYRKRYNRSLPMDNGQLMVFYKMMLKDNAGEMEESNLKELKSSLDYLEKNNYKYGMLKREENKYIPSEVLGIKIKNIKPKFNRTKERYDELYPIYMSWNMVNNYMSQLKGEITKDDWKEDQRSIPVILGSSFSNKAEVGDRFQYEGKEYVIKGFFKRDILAFDYTNVVDSSFLLNDCFVIPLDKNKYIENFGYEPISIYLNKSQVEDIDKLINGVKEVSPNIVIKSFYNDLDEFLEELRSKRIFETIRILIVSLIGTASIVTTIFYKILSDKDRIGILFSVGISKKKIFKMLSIEFLTYVALGIIVGSLFYLKNCKEIYAFFINEDLLLNLYIAMGVIIVIVMTVLLIGFNKVNRLSPKEMVGGFKE</sequence>
<feature type="domain" description="ABC3 transporter permease C-terminal" evidence="8">
    <location>
        <begin position="291"/>
        <end position="393"/>
    </location>
</feature>
<keyword evidence="5 7" id="KW-0472">Membrane</keyword>
<evidence type="ECO:0000256" key="3">
    <source>
        <dbReference type="ARBA" id="ARBA00022692"/>
    </source>
</evidence>
<comment type="similarity">
    <text evidence="6">Belongs to the ABC-4 integral membrane protein family.</text>
</comment>
<evidence type="ECO:0000256" key="1">
    <source>
        <dbReference type="ARBA" id="ARBA00004651"/>
    </source>
</evidence>
<feature type="transmembrane region" description="Helical" evidence="7">
    <location>
        <begin position="373"/>
        <end position="392"/>
    </location>
</feature>
<dbReference type="Proteomes" id="UP000184080">
    <property type="component" value="Unassembled WGS sequence"/>
</dbReference>
<evidence type="ECO:0000256" key="6">
    <source>
        <dbReference type="ARBA" id="ARBA00038076"/>
    </source>
</evidence>
<evidence type="ECO:0000256" key="5">
    <source>
        <dbReference type="ARBA" id="ARBA00023136"/>
    </source>
</evidence>
<dbReference type="GO" id="GO:0005886">
    <property type="term" value="C:plasma membrane"/>
    <property type="evidence" value="ECO:0007669"/>
    <property type="project" value="UniProtKB-SubCell"/>
</dbReference>
<dbReference type="GO" id="GO:0022857">
    <property type="term" value="F:transmembrane transporter activity"/>
    <property type="evidence" value="ECO:0007669"/>
    <property type="project" value="TreeGrafter"/>
</dbReference>
<dbReference type="Pfam" id="PF02687">
    <property type="entry name" value="FtsX"/>
    <property type="match status" value="1"/>
</dbReference>
<feature type="transmembrane region" description="Helical" evidence="7">
    <location>
        <begin position="331"/>
        <end position="353"/>
    </location>
</feature>
<dbReference type="OrthoDB" id="1887138at2"/>
<gene>
    <name evidence="9" type="ORF">SAMN05444401_1917</name>
</gene>
<dbReference type="AlphaFoldDB" id="A0A1M6FEX3"/>
<name>A0A1M6FEX3_9CLOT</name>
<protein>
    <submittedName>
        <fullName evidence="9">ABC-type antimicrobial peptide transport system, permease component</fullName>
    </submittedName>
</protein>
<keyword evidence="3 7" id="KW-0812">Transmembrane</keyword>
<dbReference type="STRING" id="1121298.SAMN05444401_1917"/>
<evidence type="ECO:0000256" key="2">
    <source>
        <dbReference type="ARBA" id="ARBA00022475"/>
    </source>
</evidence>
<reference evidence="9 10" key="1">
    <citation type="submission" date="2016-11" db="EMBL/GenBank/DDBJ databases">
        <authorList>
            <person name="Jaros S."/>
            <person name="Januszkiewicz K."/>
            <person name="Wedrychowicz H."/>
        </authorList>
    </citation>
    <scope>NUCLEOTIDE SEQUENCE [LARGE SCALE GENOMIC DNA]</scope>
    <source>
        <strain evidence="9 10">DSM 21864</strain>
    </source>
</reference>
<evidence type="ECO:0000313" key="10">
    <source>
        <dbReference type="Proteomes" id="UP000184080"/>
    </source>
</evidence>
<dbReference type="RefSeq" id="WP_073005855.1">
    <property type="nucleotide sequence ID" value="NZ_FQZO01000002.1"/>
</dbReference>
<proteinExistence type="inferred from homology"/>
<dbReference type="PANTHER" id="PTHR30572:SF4">
    <property type="entry name" value="ABC TRANSPORTER PERMEASE YTRF"/>
    <property type="match status" value="1"/>
</dbReference>
<comment type="subcellular location">
    <subcellularLocation>
        <location evidence="1">Cell membrane</location>
        <topology evidence="1">Multi-pass membrane protein</topology>
    </subcellularLocation>
</comment>
<keyword evidence="2" id="KW-1003">Cell membrane</keyword>
<accession>A0A1M6FEX3</accession>
<evidence type="ECO:0000256" key="7">
    <source>
        <dbReference type="SAM" id="Phobius"/>
    </source>
</evidence>
<evidence type="ECO:0000256" key="4">
    <source>
        <dbReference type="ARBA" id="ARBA00022989"/>
    </source>
</evidence>
<evidence type="ECO:0000313" key="9">
    <source>
        <dbReference type="EMBL" id="SHI96213.1"/>
    </source>
</evidence>
<dbReference type="EMBL" id="FQZO01000002">
    <property type="protein sequence ID" value="SHI96213.1"/>
    <property type="molecule type" value="Genomic_DNA"/>
</dbReference>
<dbReference type="InterPro" id="IPR050250">
    <property type="entry name" value="Macrolide_Exporter_MacB"/>
</dbReference>
<feature type="transmembrane region" description="Helical" evidence="7">
    <location>
        <begin position="291"/>
        <end position="311"/>
    </location>
</feature>
<dbReference type="PANTHER" id="PTHR30572">
    <property type="entry name" value="MEMBRANE COMPONENT OF TRANSPORTER-RELATED"/>
    <property type="match status" value="1"/>
</dbReference>